<name>A0ABY9RHS3_9BURK</name>
<accession>A0ABY9RHS3</accession>
<dbReference type="InterPro" id="IPR032801">
    <property type="entry name" value="PXL2A/B/C"/>
</dbReference>
<gene>
    <name evidence="1" type="ORF">RF679_13425</name>
</gene>
<dbReference type="Gene3D" id="3.40.30.10">
    <property type="entry name" value="Glutaredoxin"/>
    <property type="match status" value="1"/>
</dbReference>
<dbReference type="Pfam" id="PF13911">
    <property type="entry name" value="AhpC-TSA_2"/>
    <property type="match status" value="1"/>
</dbReference>
<dbReference type="RefSeq" id="WP_309481141.1">
    <property type="nucleotide sequence ID" value="NZ_CP133720.1"/>
</dbReference>
<protein>
    <submittedName>
        <fullName evidence="1">Peroxiredoxin-like family protein</fullName>
    </submittedName>
</protein>
<evidence type="ECO:0000313" key="2">
    <source>
        <dbReference type="Proteomes" id="UP001181355"/>
    </source>
</evidence>
<organism evidence="1 2">
    <name type="scientific">Undibacterium cyanobacteriorum</name>
    <dbReference type="NCBI Taxonomy" id="3073561"/>
    <lineage>
        <taxon>Bacteria</taxon>
        <taxon>Pseudomonadati</taxon>
        <taxon>Pseudomonadota</taxon>
        <taxon>Betaproteobacteria</taxon>
        <taxon>Burkholderiales</taxon>
        <taxon>Oxalobacteraceae</taxon>
        <taxon>Undibacterium</taxon>
    </lineage>
</organism>
<keyword evidence="2" id="KW-1185">Reference proteome</keyword>
<reference evidence="1" key="1">
    <citation type="submission" date="2023-09" db="EMBL/GenBank/DDBJ databases">
        <title>Undibacterium sp. 20NA77.5 isolated from freshwater.</title>
        <authorList>
            <person name="Le V."/>
            <person name="Ko S.-R."/>
            <person name="Ahn C.-Y."/>
            <person name="Oh H.-M."/>
        </authorList>
    </citation>
    <scope>NUCLEOTIDE SEQUENCE</scope>
    <source>
        <strain evidence="1">20NA77.5</strain>
    </source>
</reference>
<dbReference type="InterPro" id="IPR036249">
    <property type="entry name" value="Thioredoxin-like_sf"/>
</dbReference>
<sequence length="181" mass="20837">MMAKIAQLQANGCVPETNWQDIQGVTLEVPHRTLWTHLQFRRYAQCPICNLHVRDFFRNHEKIHRAGIQEIIIFQSTREQLVSHLHDGNVHVIADPKRQLYQLFGVQNSMRSVLHPGAWWSAMKGAAKFGMHLPRNAESMFGMPADFLISPEGVIVEAHYGRHADDHWSVEDLIQKRSVGR</sequence>
<proteinExistence type="predicted"/>
<dbReference type="EMBL" id="CP133720">
    <property type="protein sequence ID" value="WMW79646.1"/>
    <property type="molecule type" value="Genomic_DNA"/>
</dbReference>
<dbReference type="Proteomes" id="UP001181355">
    <property type="component" value="Chromosome"/>
</dbReference>
<dbReference type="CDD" id="cd02970">
    <property type="entry name" value="PRX_like2"/>
    <property type="match status" value="1"/>
</dbReference>
<dbReference type="SUPFAM" id="SSF52833">
    <property type="entry name" value="Thioredoxin-like"/>
    <property type="match status" value="1"/>
</dbReference>
<evidence type="ECO:0000313" key="1">
    <source>
        <dbReference type="EMBL" id="WMW79646.1"/>
    </source>
</evidence>